<name>A0A1T5L1S4_9FIRM</name>
<dbReference type="GO" id="GO:0003700">
    <property type="term" value="F:DNA-binding transcription factor activity"/>
    <property type="evidence" value="ECO:0007669"/>
    <property type="project" value="InterPro"/>
</dbReference>
<evidence type="ECO:0000256" key="3">
    <source>
        <dbReference type="ARBA" id="ARBA00023125"/>
    </source>
</evidence>
<evidence type="ECO:0000256" key="2">
    <source>
        <dbReference type="ARBA" id="ARBA00023015"/>
    </source>
</evidence>
<dbReference type="STRING" id="36842.SAMN02194393_02277"/>
<dbReference type="SUPFAM" id="SSF55136">
    <property type="entry name" value="Probable bacterial effector-binding domain"/>
    <property type="match status" value="1"/>
</dbReference>
<accession>A0A1T5L1S4</accession>
<evidence type="ECO:0000256" key="5">
    <source>
        <dbReference type="SAM" id="Coils"/>
    </source>
</evidence>
<feature type="domain" description="HTH merR-type" evidence="6">
    <location>
        <begin position="6"/>
        <end position="75"/>
    </location>
</feature>
<dbReference type="SMART" id="SM00422">
    <property type="entry name" value="HTH_MERR"/>
    <property type="match status" value="1"/>
</dbReference>
<evidence type="ECO:0000313" key="7">
    <source>
        <dbReference type="EMBL" id="SKC69569.1"/>
    </source>
</evidence>
<keyword evidence="4" id="KW-0804">Transcription</keyword>
<organism evidence="7 8">
    <name type="scientific">Maledivibacter halophilus</name>
    <dbReference type="NCBI Taxonomy" id="36842"/>
    <lineage>
        <taxon>Bacteria</taxon>
        <taxon>Bacillati</taxon>
        <taxon>Bacillota</taxon>
        <taxon>Clostridia</taxon>
        <taxon>Peptostreptococcales</taxon>
        <taxon>Caminicellaceae</taxon>
        <taxon>Maledivibacter</taxon>
    </lineage>
</organism>
<dbReference type="CDD" id="cd04782">
    <property type="entry name" value="HTH_BltR"/>
    <property type="match status" value="1"/>
</dbReference>
<dbReference type="InterPro" id="IPR009061">
    <property type="entry name" value="DNA-bd_dom_put_sf"/>
</dbReference>
<dbReference type="PANTHER" id="PTHR30204:SF69">
    <property type="entry name" value="MERR-FAMILY TRANSCRIPTIONAL REGULATOR"/>
    <property type="match status" value="1"/>
</dbReference>
<gene>
    <name evidence="7" type="ORF">SAMN02194393_02277</name>
</gene>
<keyword evidence="3 7" id="KW-0238">DNA-binding</keyword>
<dbReference type="GO" id="GO:0003677">
    <property type="term" value="F:DNA binding"/>
    <property type="evidence" value="ECO:0007669"/>
    <property type="project" value="UniProtKB-KW"/>
</dbReference>
<protein>
    <submittedName>
        <fullName evidence="7">DNA-binding transcriptional regulator, MerR family</fullName>
    </submittedName>
</protein>
<reference evidence="7 8" key="1">
    <citation type="submission" date="2017-02" db="EMBL/GenBank/DDBJ databases">
        <authorList>
            <person name="Peterson S.W."/>
        </authorList>
    </citation>
    <scope>NUCLEOTIDE SEQUENCE [LARGE SCALE GENOMIC DNA]</scope>
    <source>
        <strain evidence="7 8">M1</strain>
    </source>
</reference>
<dbReference type="SUPFAM" id="SSF46955">
    <property type="entry name" value="Putative DNA-binding domain"/>
    <property type="match status" value="1"/>
</dbReference>
<dbReference type="EMBL" id="FUZT01000005">
    <property type="protein sequence ID" value="SKC69569.1"/>
    <property type="molecule type" value="Genomic_DNA"/>
</dbReference>
<sequence length="275" mass="32077">MKNKEYFSTGEFAKLVNVSKQTLIYYDKYGIFSPMYKDENNFRYYSLSQFEALDTLISLKEMGVPLKEIKEYLSDKDIEGLVELLKNKNEAIKNQINKLRHISNKIENKSLKLEKAIKQRLIKEPYFKRCDPTYILTSSVESKDYKEIMAKIIDFINRCREKEVFDNGNSIGGIIKKEDILNEKFNNINAIYIVIDNKTITDDVNVKPKGIYACINHRGSYDTTHISYKKLIDFIEQSGYEIIGDGYENELIGYLSAQSQEKYLIELSIQVQKIK</sequence>
<dbReference type="InterPro" id="IPR011256">
    <property type="entry name" value="Reg_factor_effector_dom_sf"/>
</dbReference>
<keyword evidence="5" id="KW-0175">Coiled coil</keyword>
<dbReference type="Pfam" id="PF13411">
    <property type="entry name" value="MerR_1"/>
    <property type="match status" value="1"/>
</dbReference>
<proteinExistence type="predicted"/>
<dbReference type="Gene3D" id="1.10.1660.10">
    <property type="match status" value="1"/>
</dbReference>
<keyword evidence="2" id="KW-0805">Transcription regulation</keyword>
<dbReference type="PROSITE" id="PS50937">
    <property type="entry name" value="HTH_MERR_2"/>
    <property type="match status" value="1"/>
</dbReference>
<dbReference type="OrthoDB" id="9773308at2"/>
<keyword evidence="1" id="KW-0678">Repressor</keyword>
<keyword evidence="8" id="KW-1185">Reference proteome</keyword>
<dbReference type="AlphaFoldDB" id="A0A1T5L1S4"/>
<evidence type="ECO:0000256" key="1">
    <source>
        <dbReference type="ARBA" id="ARBA00022491"/>
    </source>
</evidence>
<evidence type="ECO:0000256" key="4">
    <source>
        <dbReference type="ARBA" id="ARBA00023163"/>
    </source>
</evidence>
<dbReference type="Pfam" id="PF06445">
    <property type="entry name" value="GyrI-like"/>
    <property type="match status" value="1"/>
</dbReference>
<dbReference type="InterPro" id="IPR000551">
    <property type="entry name" value="MerR-type_HTH_dom"/>
</dbReference>
<dbReference type="Proteomes" id="UP000190285">
    <property type="component" value="Unassembled WGS sequence"/>
</dbReference>
<dbReference type="InterPro" id="IPR047057">
    <property type="entry name" value="MerR_fam"/>
</dbReference>
<evidence type="ECO:0000313" key="8">
    <source>
        <dbReference type="Proteomes" id="UP000190285"/>
    </source>
</evidence>
<dbReference type="PANTHER" id="PTHR30204">
    <property type="entry name" value="REDOX-CYCLING DRUG-SENSING TRANSCRIPTIONAL ACTIVATOR SOXR"/>
    <property type="match status" value="1"/>
</dbReference>
<dbReference type="InterPro" id="IPR029442">
    <property type="entry name" value="GyrI-like"/>
</dbReference>
<dbReference type="RefSeq" id="WP_079491737.1">
    <property type="nucleotide sequence ID" value="NZ_FUZT01000005.1"/>
</dbReference>
<evidence type="ECO:0000259" key="6">
    <source>
        <dbReference type="PROSITE" id="PS50937"/>
    </source>
</evidence>
<feature type="coiled-coil region" evidence="5">
    <location>
        <begin position="78"/>
        <end position="119"/>
    </location>
</feature>
<dbReference type="Gene3D" id="3.20.80.10">
    <property type="entry name" value="Regulatory factor, effector binding domain"/>
    <property type="match status" value="1"/>
</dbReference>